<dbReference type="PROSITE" id="PS00135">
    <property type="entry name" value="TRYPSIN_SER"/>
    <property type="match status" value="1"/>
</dbReference>
<organism evidence="10 11">
    <name type="scientific">Ceratosolen solmsi marchali</name>
    <dbReference type="NCBI Taxonomy" id="326594"/>
    <lineage>
        <taxon>Eukaryota</taxon>
        <taxon>Metazoa</taxon>
        <taxon>Ecdysozoa</taxon>
        <taxon>Arthropoda</taxon>
        <taxon>Hexapoda</taxon>
        <taxon>Insecta</taxon>
        <taxon>Pterygota</taxon>
        <taxon>Neoptera</taxon>
        <taxon>Endopterygota</taxon>
        <taxon>Hymenoptera</taxon>
        <taxon>Apocrita</taxon>
        <taxon>Proctotrupomorpha</taxon>
        <taxon>Chalcidoidea</taxon>
        <taxon>Agaonidae</taxon>
        <taxon>Agaoninae</taxon>
        <taxon>Ceratosolen</taxon>
    </lineage>
</organism>
<evidence type="ECO:0000256" key="4">
    <source>
        <dbReference type="ARBA" id="ARBA00022801"/>
    </source>
</evidence>
<dbReference type="CDD" id="cd00190">
    <property type="entry name" value="Tryp_SPc"/>
    <property type="match status" value="2"/>
</dbReference>
<keyword evidence="4 7" id="KW-0378">Hydrolase</keyword>
<dbReference type="InterPro" id="IPR033116">
    <property type="entry name" value="TRYPSIN_SER"/>
</dbReference>
<evidence type="ECO:0000256" key="2">
    <source>
        <dbReference type="ARBA" id="ARBA00007664"/>
    </source>
</evidence>
<evidence type="ECO:0000256" key="5">
    <source>
        <dbReference type="ARBA" id="ARBA00022825"/>
    </source>
</evidence>
<dbReference type="InterPro" id="IPR043504">
    <property type="entry name" value="Peptidase_S1_PA_chymotrypsin"/>
</dbReference>
<protein>
    <submittedName>
        <fullName evidence="11">Plasma kallikrein-like</fullName>
    </submittedName>
</protein>
<feature type="domain" description="Peptidase S1" evidence="9">
    <location>
        <begin position="240"/>
        <end position="468"/>
    </location>
</feature>
<dbReference type="FunFam" id="2.40.10.10:FF:000036">
    <property type="entry name" value="Trypsin beta"/>
    <property type="match status" value="1"/>
</dbReference>
<dbReference type="GO" id="GO:0006508">
    <property type="term" value="P:proteolysis"/>
    <property type="evidence" value="ECO:0007669"/>
    <property type="project" value="UniProtKB-KW"/>
</dbReference>
<dbReference type="Proteomes" id="UP000695007">
    <property type="component" value="Unplaced"/>
</dbReference>
<dbReference type="PANTHER" id="PTHR24276">
    <property type="entry name" value="POLYSERASE-RELATED"/>
    <property type="match status" value="1"/>
</dbReference>
<proteinExistence type="inferred from homology"/>
<dbReference type="Pfam" id="PF00089">
    <property type="entry name" value="Trypsin"/>
    <property type="match status" value="2"/>
</dbReference>
<evidence type="ECO:0000256" key="1">
    <source>
        <dbReference type="ARBA" id="ARBA00004239"/>
    </source>
</evidence>
<dbReference type="RefSeq" id="XP_011505257.1">
    <property type="nucleotide sequence ID" value="XM_011506955.1"/>
</dbReference>
<keyword evidence="5 7" id="KW-0720">Serine protease</keyword>
<sequence>MILRLVIFLCLEIVTGTLGKHVKIIGGQNANIEDYPFMARLRKRSDRKTVCGGIIITKQHILTAAHCFDNLPYSAVTVHTGSTLNSVNEPSFAIKEIEIHPEYIGVFSENNQLYNDIAVAQLYTCLHFNQFQNKINLPIRNTEFDDRAQILGWGKTSCVGCFYEILQVATTTILKNEDCAQFFPYSIASNQICTHEQDGVGISISDSGGPLIDNNGELVGIASICNLYVIDVLGKKYTRIIGGMNVEIKDYPFMVALKHIKDKVQYCGGAIITKRHIITAAHCVDIYPYHEIRAYIGSNARSSTGPSYELERVNIHPGYTGNMMRESCLYHDIAVVTVKGCMHFNRFQHAVKLPTDNIEVGTTTMIIGWGTTSYPEGEPSEILQMAKMKILKTQECITATRYAIRAIQVCAFNGNGVGTCIGDSGGPLINTKGVLVGIASFCYLCAKGLPDVYTRIFYYLEFINRIINPINFQCCTIL</sequence>
<feature type="domain" description="Peptidase S1" evidence="9">
    <location>
        <begin position="24"/>
        <end position="240"/>
    </location>
</feature>
<evidence type="ECO:0000256" key="3">
    <source>
        <dbReference type="ARBA" id="ARBA00022670"/>
    </source>
</evidence>
<dbReference type="GeneID" id="105368054"/>
<accession>A0AAJ7E2B7</accession>
<dbReference type="InterPro" id="IPR001314">
    <property type="entry name" value="Peptidase_S1A"/>
</dbReference>
<dbReference type="GO" id="GO:0005576">
    <property type="term" value="C:extracellular region"/>
    <property type="evidence" value="ECO:0007669"/>
    <property type="project" value="UniProtKB-SubCell"/>
</dbReference>
<feature type="chain" id="PRO_5042522835" evidence="8">
    <location>
        <begin position="20"/>
        <end position="478"/>
    </location>
</feature>
<keyword evidence="3 7" id="KW-0645">Protease</keyword>
<name>A0AAJ7E2B7_9HYME</name>
<dbReference type="KEGG" id="csol:105368054"/>
<evidence type="ECO:0000313" key="10">
    <source>
        <dbReference type="Proteomes" id="UP000695007"/>
    </source>
</evidence>
<dbReference type="InterPro" id="IPR050430">
    <property type="entry name" value="Peptidase_S1"/>
</dbReference>
<gene>
    <name evidence="11" type="primary">LOC105368054</name>
</gene>
<dbReference type="SMART" id="SM00020">
    <property type="entry name" value="Tryp_SPc"/>
    <property type="match status" value="2"/>
</dbReference>
<dbReference type="SUPFAM" id="SSF50494">
    <property type="entry name" value="Trypsin-like serine proteases"/>
    <property type="match status" value="2"/>
</dbReference>
<dbReference type="InterPro" id="IPR018114">
    <property type="entry name" value="TRYPSIN_HIS"/>
</dbReference>
<keyword evidence="8" id="KW-0732">Signal</keyword>
<dbReference type="PROSITE" id="PS50240">
    <property type="entry name" value="TRYPSIN_DOM"/>
    <property type="match status" value="2"/>
</dbReference>
<evidence type="ECO:0000256" key="8">
    <source>
        <dbReference type="SAM" id="SignalP"/>
    </source>
</evidence>
<dbReference type="AlphaFoldDB" id="A0AAJ7E2B7"/>
<comment type="subcellular location">
    <subcellularLocation>
        <location evidence="1">Secreted</location>
        <location evidence="1">Extracellular space</location>
    </subcellularLocation>
</comment>
<reference evidence="11" key="1">
    <citation type="submission" date="2025-08" db="UniProtKB">
        <authorList>
            <consortium name="RefSeq"/>
        </authorList>
    </citation>
    <scope>IDENTIFICATION</scope>
</reference>
<evidence type="ECO:0000256" key="6">
    <source>
        <dbReference type="ARBA" id="ARBA00023157"/>
    </source>
</evidence>
<dbReference type="InterPro" id="IPR009003">
    <property type="entry name" value="Peptidase_S1_PA"/>
</dbReference>
<keyword evidence="6" id="KW-1015">Disulfide bond</keyword>
<keyword evidence="10" id="KW-1185">Reference proteome</keyword>
<dbReference type="PROSITE" id="PS00134">
    <property type="entry name" value="TRYPSIN_HIS"/>
    <property type="match status" value="1"/>
</dbReference>
<dbReference type="FunFam" id="2.40.10.10:FF:000068">
    <property type="entry name" value="transmembrane protease serine 2"/>
    <property type="match status" value="2"/>
</dbReference>
<dbReference type="GO" id="GO:0004252">
    <property type="term" value="F:serine-type endopeptidase activity"/>
    <property type="evidence" value="ECO:0007669"/>
    <property type="project" value="InterPro"/>
</dbReference>
<comment type="similarity">
    <text evidence="2">Belongs to the peptidase S1 family.</text>
</comment>
<dbReference type="PRINTS" id="PR00722">
    <property type="entry name" value="CHYMOTRYPSIN"/>
</dbReference>
<dbReference type="InterPro" id="IPR001254">
    <property type="entry name" value="Trypsin_dom"/>
</dbReference>
<dbReference type="PANTHER" id="PTHR24276:SF96">
    <property type="entry name" value="PEPTIDASE S1 DOMAIN-CONTAINING PROTEIN"/>
    <property type="match status" value="1"/>
</dbReference>
<feature type="signal peptide" evidence="8">
    <location>
        <begin position="1"/>
        <end position="19"/>
    </location>
</feature>
<evidence type="ECO:0000256" key="7">
    <source>
        <dbReference type="RuleBase" id="RU363034"/>
    </source>
</evidence>
<evidence type="ECO:0000259" key="9">
    <source>
        <dbReference type="PROSITE" id="PS50240"/>
    </source>
</evidence>
<dbReference type="Gene3D" id="2.40.10.10">
    <property type="entry name" value="Trypsin-like serine proteases"/>
    <property type="match status" value="4"/>
</dbReference>
<evidence type="ECO:0000313" key="11">
    <source>
        <dbReference type="RefSeq" id="XP_011505257.1"/>
    </source>
</evidence>